<evidence type="ECO:0000256" key="4">
    <source>
        <dbReference type="ARBA" id="ARBA00023136"/>
    </source>
</evidence>
<dbReference type="SUPFAM" id="SSF103473">
    <property type="entry name" value="MFS general substrate transporter"/>
    <property type="match status" value="1"/>
</dbReference>
<evidence type="ECO:0000256" key="5">
    <source>
        <dbReference type="SAM" id="Phobius"/>
    </source>
</evidence>
<keyword evidence="3 5" id="KW-1133">Transmembrane helix</keyword>
<accession>A0AAD8A0U8</accession>
<dbReference type="PROSITE" id="PS00217">
    <property type="entry name" value="SUGAR_TRANSPORT_2"/>
    <property type="match status" value="1"/>
</dbReference>
<protein>
    <recommendedName>
        <fullName evidence="6">Major facilitator superfamily (MFS) profile domain-containing protein</fullName>
    </recommendedName>
</protein>
<keyword evidence="2 5" id="KW-0812">Transmembrane</keyword>
<feature type="transmembrane region" description="Helical" evidence="5">
    <location>
        <begin position="176"/>
        <end position="197"/>
    </location>
</feature>
<evidence type="ECO:0000256" key="3">
    <source>
        <dbReference type="ARBA" id="ARBA00022989"/>
    </source>
</evidence>
<dbReference type="PANTHER" id="PTHR48021">
    <property type="match status" value="1"/>
</dbReference>
<feature type="transmembrane region" description="Helical" evidence="5">
    <location>
        <begin position="26"/>
        <end position="46"/>
    </location>
</feature>
<gene>
    <name evidence="7" type="ORF">L9F63_027847</name>
</gene>
<dbReference type="PROSITE" id="PS00216">
    <property type="entry name" value="SUGAR_TRANSPORT_1"/>
    <property type="match status" value="1"/>
</dbReference>
<organism evidence="7 8">
    <name type="scientific">Diploptera punctata</name>
    <name type="common">Pacific beetle cockroach</name>
    <dbReference type="NCBI Taxonomy" id="6984"/>
    <lineage>
        <taxon>Eukaryota</taxon>
        <taxon>Metazoa</taxon>
        <taxon>Ecdysozoa</taxon>
        <taxon>Arthropoda</taxon>
        <taxon>Hexapoda</taxon>
        <taxon>Insecta</taxon>
        <taxon>Pterygota</taxon>
        <taxon>Neoptera</taxon>
        <taxon>Polyneoptera</taxon>
        <taxon>Dictyoptera</taxon>
        <taxon>Blattodea</taxon>
        <taxon>Blaberoidea</taxon>
        <taxon>Blaberidae</taxon>
        <taxon>Diplopterinae</taxon>
        <taxon>Diploptera</taxon>
    </lineage>
</organism>
<evidence type="ECO:0000256" key="2">
    <source>
        <dbReference type="ARBA" id="ARBA00022692"/>
    </source>
</evidence>
<dbReference type="InterPro" id="IPR036259">
    <property type="entry name" value="MFS_trans_sf"/>
</dbReference>
<reference evidence="7" key="1">
    <citation type="journal article" date="2023" name="IScience">
        <title>Live-bearing cockroach genome reveals convergent evolutionary mechanisms linked to viviparity in insects and beyond.</title>
        <authorList>
            <person name="Fouks B."/>
            <person name="Harrison M.C."/>
            <person name="Mikhailova A.A."/>
            <person name="Marchal E."/>
            <person name="English S."/>
            <person name="Carruthers M."/>
            <person name="Jennings E.C."/>
            <person name="Chiamaka E.L."/>
            <person name="Frigard R.A."/>
            <person name="Pippel M."/>
            <person name="Attardo G.M."/>
            <person name="Benoit J.B."/>
            <person name="Bornberg-Bauer E."/>
            <person name="Tobe S.S."/>
        </authorList>
    </citation>
    <scope>NUCLEOTIDE SEQUENCE</scope>
    <source>
        <strain evidence="7">Stay&amp;Tobe</strain>
    </source>
</reference>
<dbReference type="GO" id="GO:0016020">
    <property type="term" value="C:membrane"/>
    <property type="evidence" value="ECO:0007669"/>
    <property type="project" value="UniProtKB-SubCell"/>
</dbReference>
<dbReference type="PANTHER" id="PTHR48021:SF7">
    <property type="entry name" value="RH09188P"/>
    <property type="match status" value="1"/>
</dbReference>
<feature type="non-terminal residue" evidence="7">
    <location>
        <position position="1"/>
    </location>
</feature>
<feature type="domain" description="Major facilitator superfamily (MFS) profile" evidence="6">
    <location>
        <begin position="97"/>
        <end position="241"/>
    </location>
</feature>
<dbReference type="InterPro" id="IPR005829">
    <property type="entry name" value="Sugar_transporter_CS"/>
</dbReference>
<proteinExistence type="predicted"/>
<feature type="transmembrane region" description="Helical" evidence="5">
    <location>
        <begin position="98"/>
        <end position="122"/>
    </location>
</feature>
<dbReference type="AlphaFoldDB" id="A0AAD8A0U8"/>
<evidence type="ECO:0000256" key="1">
    <source>
        <dbReference type="ARBA" id="ARBA00004141"/>
    </source>
</evidence>
<name>A0AAD8A0U8_DIPPU</name>
<evidence type="ECO:0000259" key="6">
    <source>
        <dbReference type="PROSITE" id="PS50850"/>
    </source>
</evidence>
<evidence type="ECO:0000313" key="8">
    <source>
        <dbReference type="Proteomes" id="UP001233999"/>
    </source>
</evidence>
<comment type="caution">
    <text evidence="7">The sequence shown here is derived from an EMBL/GenBank/DDBJ whole genome shotgun (WGS) entry which is preliminary data.</text>
</comment>
<dbReference type="InterPro" id="IPR020846">
    <property type="entry name" value="MFS_dom"/>
</dbReference>
<dbReference type="InterPro" id="IPR050549">
    <property type="entry name" value="MFS_Trehalose_Transporter"/>
</dbReference>
<dbReference type="GO" id="GO:0022857">
    <property type="term" value="F:transmembrane transporter activity"/>
    <property type="evidence" value="ECO:0007669"/>
    <property type="project" value="InterPro"/>
</dbReference>
<reference evidence="7" key="2">
    <citation type="submission" date="2023-05" db="EMBL/GenBank/DDBJ databases">
        <authorList>
            <person name="Fouks B."/>
        </authorList>
    </citation>
    <scope>NUCLEOTIDE SEQUENCE</scope>
    <source>
        <strain evidence="7">Stay&amp;Tobe</strain>
        <tissue evidence="7">Testes</tissue>
    </source>
</reference>
<dbReference type="EMBL" id="JASPKZ010004385">
    <property type="protein sequence ID" value="KAJ9590313.1"/>
    <property type="molecule type" value="Genomic_DNA"/>
</dbReference>
<dbReference type="Gene3D" id="1.20.1250.20">
    <property type="entry name" value="MFS general substrate transporter like domains"/>
    <property type="match status" value="1"/>
</dbReference>
<dbReference type="Proteomes" id="UP001233999">
    <property type="component" value="Unassembled WGS sequence"/>
</dbReference>
<sequence length="241" mass="26620">MRKASARFTLMFYNSEIMNTHNNFKFAVIICVPTLLIETLAYYLILNFHIIKFNQRTNVLVVHKLVIFKLISAPWSWDGGQSSVALLGVLRLGWILELVLAAFIANLGTINTGLVFGFSAVAIPQLEEPTSFIKVDEDQASWIASLSSLSTPFGCLLGGYLMDVIGRKRTLIITEIPLIVGWFLISFSTCVEMIYVGRLLVGLGSGMVGAPARVYTGEVTQPHLRGMLSALASVGVRWEYL</sequence>
<dbReference type="Pfam" id="PF00083">
    <property type="entry name" value="Sugar_tr"/>
    <property type="match status" value="1"/>
</dbReference>
<dbReference type="PROSITE" id="PS50850">
    <property type="entry name" value="MFS"/>
    <property type="match status" value="1"/>
</dbReference>
<dbReference type="InterPro" id="IPR005828">
    <property type="entry name" value="MFS_sugar_transport-like"/>
</dbReference>
<keyword evidence="4 5" id="KW-0472">Membrane</keyword>
<feature type="transmembrane region" description="Helical" evidence="5">
    <location>
        <begin position="142"/>
        <end position="164"/>
    </location>
</feature>
<keyword evidence="8" id="KW-1185">Reference proteome</keyword>
<comment type="subcellular location">
    <subcellularLocation>
        <location evidence="1">Membrane</location>
        <topology evidence="1">Multi-pass membrane protein</topology>
    </subcellularLocation>
</comment>
<evidence type="ECO:0000313" key="7">
    <source>
        <dbReference type="EMBL" id="KAJ9590313.1"/>
    </source>
</evidence>